<dbReference type="SUPFAM" id="SSF53335">
    <property type="entry name" value="S-adenosyl-L-methionine-dependent methyltransferases"/>
    <property type="match status" value="1"/>
</dbReference>
<keyword evidence="1 3" id="KW-0489">Methyltransferase</keyword>
<dbReference type="Gene3D" id="3.40.50.12710">
    <property type="match status" value="1"/>
</dbReference>
<sequence>MADDKSLGELIDLQIRTNGPMSIATYMGLCLTHPRLGYYKNADPLGAKGDFITAPEVSQMFGELIGFFLVNLWQQMNEPRSFTLLELGPGRGTLMSDVMRVTKRAEGFANAAHLQLFETNPVLKAEQDKRLGQYLPYWADEIDAVSDDPLLVVANEFFDALPIRQFVKGEGAWHERQVGLRDGKRAFGLSPTPIPAEILPEEVRDAPMGAIYEAGIAASDVMARLAARVAAQGGAILAIDYGYGRTQTGETLQAVARHAYADPLAEPGEADLSAHVDFDALGKVATAAGLVVQPLTPQGLFLKRIGIGERAAALARANPSEMGNIETALKRLIAPEQMGDLFKVFVATSPGLKPIGVGA</sequence>
<dbReference type="InterPro" id="IPR029063">
    <property type="entry name" value="SAM-dependent_MTases_sf"/>
</dbReference>
<evidence type="ECO:0000313" key="4">
    <source>
        <dbReference type="Proteomes" id="UP001156140"/>
    </source>
</evidence>
<dbReference type="GO" id="GO:0035243">
    <property type="term" value="F:protein-arginine omega-N symmetric methyltransferase activity"/>
    <property type="evidence" value="ECO:0007669"/>
    <property type="project" value="TreeGrafter"/>
</dbReference>
<dbReference type="PANTHER" id="PTHR12049">
    <property type="entry name" value="PROTEIN ARGININE METHYLTRANSFERASE NDUFAF7, MITOCHONDRIAL"/>
    <property type="match status" value="1"/>
</dbReference>
<protein>
    <submittedName>
        <fullName evidence="3">SAM-dependent methyltransferase</fullName>
        <ecNumber evidence="3">2.1.1.-</ecNumber>
    </submittedName>
</protein>
<evidence type="ECO:0000256" key="1">
    <source>
        <dbReference type="ARBA" id="ARBA00022603"/>
    </source>
</evidence>
<dbReference type="PANTHER" id="PTHR12049:SF7">
    <property type="entry name" value="PROTEIN ARGININE METHYLTRANSFERASE NDUFAF7, MITOCHONDRIAL"/>
    <property type="match status" value="1"/>
</dbReference>
<dbReference type="RefSeq" id="WP_281736301.1">
    <property type="nucleotide sequence ID" value="NZ_JAKETQ010000001.1"/>
</dbReference>
<keyword evidence="4" id="KW-1185">Reference proteome</keyword>
<gene>
    <name evidence="3" type="ORF">ML536_14530</name>
</gene>
<dbReference type="EC" id="2.1.1.-" evidence="3"/>
<keyword evidence="2 3" id="KW-0808">Transferase</keyword>
<dbReference type="GO" id="GO:0032259">
    <property type="term" value="P:methylation"/>
    <property type="evidence" value="ECO:0007669"/>
    <property type="project" value="UniProtKB-KW"/>
</dbReference>
<accession>A0AA41QPM9</accession>
<dbReference type="Pfam" id="PF02636">
    <property type="entry name" value="Methyltransf_28"/>
    <property type="match status" value="1"/>
</dbReference>
<evidence type="ECO:0000313" key="3">
    <source>
        <dbReference type="EMBL" id="MCI0128042.1"/>
    </source>
</evidence>
<dbReference type="InterPro" id="IPR038375">
    <property type="entry name" value="NDUFAF7_sf"/>
</dbReference>
<proteinExistence type="predicted"/>
<dbReference type="EMBL" id="JALAZD010000001">
    <property type="protein sequence ID" value="MCI0128042.1"/>
    <property type="molecule type" value="Genomic_DNA"/>
</dbReference>
<name>A0AA41QPM9_9HYPH</name>
<dbReference type="InterPro" id="IPR003788">
    <property type="entry name" value="NDUFAF7"/>
</dbReference>
<dbReference type="Proteomes" id="UP001156140">
    <property type="component" value="Unassembled WGS sequence"/>
</dbReference>
<comment type="caution">
    <text evidence="3">The sequence shown here is derived from an EMBL/GenBank/DDBJ whole genome shotgun (WGS) entry which is preliminary data.</text>
</comment>
<reference evidence="3" key="1">
    <citation type="submission" date="2022-03" db="EMBL/GenBank/DDBJ databases">
        <title>The complete genome sequence of a Methyloterrigena soli.</title>
        <authorList>
            <person name="Zi Z."/>
        </authorList>
    </citation>
    <scope>NUCLEOTIDE SEQUENCE</scope>
    <source>
        <strain evidence="3">M48</strain>
    </source>
</reference>
<organism evidence="3 4">
    <name type="scientific">Paradevosia shaoguanensis</name>
    <dbReference type="NCBI Taxonomy" id="1335043"/>
    <lineage>
        <taxon>Bacteria</taxon>
        <taxon>Pseudomonadati</taxon>
        <taxon>Pseudomonadota</taxon>
        <taxon>Alphaproteobacteria</taxon>
        <taxon>Hyphomicrobiales</taxon>
        <taxon>Devosiaceae</taxon>
        <taxon>Paradevosia</taxon>
    </lineage>
</organism>
<evidence type="ECO:0000256" key="2">
    <source>
        <dbReference type="ARBA" id="ARBA00022679"/>
    </source>
</evidence>
<dbReference type="AlphaFoldDB" id="A0AA41QPM9"/>